<dbReference type="GO" id="GO:0097363">
    <property type="term" value="F:protein O-acetylglucosaminyltransferase activity"/>
    <property type="evidence" value="ECO:0007669"/>
    <property type="project" value="UniProtKB-EC"/>
</dbReference>
<evidence type="ECO:0000256" key="2">
    <source>
        <dbReference type="ARBA" id="ARBA00005386"/>
    </source>
</evidence>
<evidence type="ECO:0000313" key="11">
    <source>
        <dbReference type="Proteomes" id="UP000231019"/>
    </source>
</evidence>
<dbReference type="Pfam" id="PF13844">
    <property type="entry name" value="Glyco_transf_41"/>
    <property type="match status" value="1"/>
</dbReference>
<comment type="pathway">
    <text evidence="1">Protein modification; protein glycosylation.</text>
</comment>
<comment type="similarity">
    <text evidence="2">Belongs to the glycosyltransferase 41 family. O-GlcNAc transferase subfamily.</text>
</comment>
<evidence type="ECO:0000256" key="4">
    <source>
        <dbReference type="ARBA" id="ARBA00022676"/>
    </source>
</evidence>
<sequence>MSVSELQARLKSAYALLFSGQIASARQILEALQLEFPSEPDIWNGLGLLSEQIGERAAAQAYYLEALRLNPAEAEYHNNLALLLEQQGDSLAALMHFERAFQLSFSAHSAYNLVKAFLRAEKQDEACEVCRQLLMLEPEHLFFHQCLFELWHDLSAQILWYQQLLRRHTLSGQACYFLACLYEQENQTQKFLYYLDLSLELLPDWELPRRQKMLASLKLDYFEAQNQARQIYTAKPSQGNRLMLFNLLPAPVFASRQAQQTALLEFEALLDQALQRSEPLQDFRLMSLHFYLAYQNLEDRVWNERIYRLYQPLIPALSQELSLRSNGPRRIGIVSRFLYRHAVTFCFGGIFEELARHAEIELFFFPIHEQTYQPDQTLLDFQGGAKQVIPLSLAQSVLQSAQQIRQTELDLLIYPEIGMDPMAYMLAYSRLAPVQLMLAGHPLTSGIASLDYFVTSQELELPSCQSHYSEQWVGLPGLIQYARPALPVFRSRSDLGLPEDQHLYFCPMTLFKIHPDLDLCFAEILRRDPKAQIVLFRYLNTSWHEVLQRRFAHEMPDVAERIQFLPFQSFEGFLQILRHADLVLDSLYFSGGNTSFLAFALGVPVVTLPSAYLKARSTLGLYQRMGLNQTVANSREDYIEKALALGTDPDWRKTFSQLIQARSALIFDQTEWNGAFQNWLLQMIA</sequence>
<dbReference type="InterPro" id="IPR011990">
    <property type="entry name" value="TPR-like_helical_dom_sf"/>
</dbReference>
<dbReference type="SUPFAM" id="SSF53756">
    <property type="entry name" value="UDP-Glycosyltransferase/glycogen phosphorylase"/>
    <property type="match status" value="1"/>
</dbReference>
<dbReference type="AlphaFoldDB" id="A0A2M7GA69"/>
<dbReference type="PANTHER" id="PTHR44366:SF1">
    <property type="entry name" value="UDP-N-ACETYLGLUCOSAMINE--PEPTIDE N-ACETYLGLUCOSAMINYLTRANSFERASE 110 KDA SUBUNIT"/>
    <property type="match status" value="1"/>
</dbReference>
<dbReference type="PROSITE" id="PS50005">
    <property type="entry name" value="TPR"/>
    <property type="match status" value="1"/>
</dbReference>
<evidence type="ECO:0000256" key="5">
    <source>
        <dbReference type="ARBA" id="ARBA00022679"/>
    </source>
</evidence>
<reference evidence="10 11" key="1">
    <citation type="submission" date="2017-09" db="EMBL/GenBank/DDBJ databases">
        <title>Depth-based differentiation of microbial function through sediment-hosted aquifers and enrichment of novel symbionts in the deep terrestrial subsurface.</title>
        <authorList>
            <person name="Probst A.J."/>
            <person name="Ladd B."/>
            <person name="Jarett J.K."/>
            <person name="Geller-Mcgrath D.E."/>
            <person name="Sieber C.M."/>
            <person name="Emerson J.B."/>
            <person name="Anantharaman K."/>
            <person name="Thomas B.C."/>
            <person name="Malmstrom R."/>
            <person name="Stieglmeier M."/>
            <person name="Klingl A."/>
            <person name="Woyke T."/>
            <person name="Ryan C.M."/>
            <person name="Banfield J.F."/>
        </authorList>
    </citation>
    <scope>NUCLEOTIDE SEQUENCE [LARGE SCALE GENOMIC DNA]</scope>
    <source>
        <strain evidence="10">CG17_big_fil_post_rev_8_21_14_2_50_48_46</strain>
    </source>
</reference>
<evidence type="ECO:0000256" key="7">
    <source>
        <dbReference type="ARBA" id="ARBA00022803"/>
    </source>
</evidence>
<evidence type="ECO:0000313" key="10">
    <source>
        <dbReference type="EMBL" id="PIW19040.1"/>
    </source>
</evidence>
<feature type="repeat" description="TPR" evidence="8">
    <location>
        <begin position="40"/>
        <end position="73"/>
    </location>
</feature>
<dbReference type="Pfam" id="PF13432">
    <property type="entry name" value="TPR_16"/>
    <property type="match status" value="1"/>
</dbReference>
<evidence type="ECO:0000259" key="9">
    <source>
        <dbReference type="Pfam" id="PF13844"/>
    </source>
</evidence>
<dbReference type="Gene3D" id="1.25.40.10">
    <property type="entry name" value="Tetratricopeptide repeat domain"/>
    <property type="match status" value="2"/>
</dbReference>
<accession>A0A2M7GA69</accession>
<feature type="domain" description="O-GlcNAc transferase C-terminal" evidence="9">
    <location>
        <begin position="487"/>
        <end position="661"/>
    </location>
</feature>
<dbReference type="InterPro" id="IPR019734">
    <property type="entry name" value="TPR_rpt"/>
</dbReference>
<dbReference type="SMART" id="SM00028">
    <property type="entry name" value="TPR"/>
    <property type="match status" value="4"/>
</dbReference>
<evidence type="ECO:0000256" key="3">
    <source>
        <dbReference type="ARBA" id="ARBA00011970"/>
    </source>
</evidence>
<dbReference type="SUPFAM" id="SSF48452">
    <property type="entry name" value="TPR-like"/>
    <property type="match status" value="1"/>
</dbReference>
<keyword evidence="6" id="KW-0677">Repeat</keyword>
<evidence type="ECO:0000256" key="1">
    <source>
        <dbReference type="ARBA" id="ARBA00004922"/>
    </source>
</evidence>
<gene>
    <name evidence="10" type="ORF">COW36_02710</name>
</gene>
<dbReference type="InterPro" id="IPR029489">
    <property type="entry name" value="OGT/SEC/SPY_C"/>
</dbReference>
<organism evidence="10 11">
    <name type="scientific">bacterium (Candidatus Blackallbacteria) CG17_big_fil_post_rev_8_21_14_2_50_48_46</name>
    <dbReference type="NCBI Taxonomy" id="2014261"/>
    <lineage>
        <taxon>Bacteria</taxon>
        <taxon>Candidatus Blackallbacteria</taxon>
    </lineage>
</organism>
<dbReference type="EMBL" id="PFFQ01000006">
    <property type="protein sequence ID" value="PIW19040.1"/>
    <property type="molecule type" value="Genomic_DNA"/>
</dbReference>
<proteinExistence type="inferred from homology"/>
<dbReference type="Proteomes" id="UP000231019">
    <property type="component" value="Unassembled WGS sequence"/>
</dbReference>
<evidence type="ECO:0000256" key="8">
    <source>
        <dbReference type="PROSITE-ProRule" id="PRU00339"/>
    </source>
</evidence>
<dbReference type="Gene3D" id="3.40.50.11380">
    <property type="match status" value="1"/>
</dbReference>
<dbReference type="GO" id="GO:0006493">
    <property type="term" value="P:protein O-linked glycosylation"/>
    <property type="evidence" value="ECO:0007669"/>
    <property type="project" value="InterPro"/>
</dbReference>
<protein>
    <recommendedName>
        <fullName evidence="3">protein O-GlcNAc transferase</fullName>
        <ecNumber evidence="3">2.4.1.255</ecNumber>
    </recommendedName>
</protein>
<keyword evidence="5" id="KW-0808">Transferase</keyword>
<dbReference type="InterPro" id="IPR037919">
    <property type="entry name" value="OGT"/>
</dbReference>
<dbReference type="PANTHER" id="PTHR44366">
    <property type="entry name" value="UDP-N-ACETYLGLUCOSAMINE--PEPTIDE N-ACETYLGLUCOSAMINYLTRANSFERASE 110 KDA SUBUNIT"/>
    <property type="match status" value="1"/>
</dbReference>
<dbReference type="EC" id="2.4.1.255" evidence="3"/>
<keyword evidence="7 8" id="KW-0802">TPR repeat</keyword>
<dbReference type="Gene3D" id="3.40.50.2000">
    <property type="entry name" value="Glycogen Phosphorylase B"/>
    <property type="match status" value="1"/>
</dbReference>
<evidence type="ECO:0000256" key="6">
    <source>
        <dbReference type="ARBA" id="ARBA00022737"/>
    </source>
</evidence>
<keyword evidence="4" id="KW-0328">Glycosyltransferase</keyword>
<comment type="caution">
    <text evidence="10">The sequence shown here is derived from an EMBL/GenBank/DDBJ whole genome shotgun (WGS) entry which is preliminary data.</text>
</comment>
<name>A0A2M7GA69_9BACT</name>